<evidence type="ECO:0000259" key="2">
    <source>
        <dbReference type="PROSITE" id="PS50280"/>
    </source>
</evidence>
<dbReference type="OrthoDB" id="265717at2759"/>
<dbReference type="Gene3D" id="2.170.270.10">
    <property type="entry name" value="SET domain"/>
    <property type="match status" value="1"/>
</dbReference>
<evidence type="ECO:0000256" key="1">
    <source>
        <dbReference type="SAM" id="SignalP"/>
    </source>
</evidence>
<dbReference type="PANTHER" id="PTHR47332:SF6">
    <property type="entry name" value="SET DOMAIN-CONTAINING PROTEIN"/>
    <property type="match status" value="1"/>
</dbReference>
<feature type="chain" id="PRO_5008060949" description="SET domain-containing protein" evidence="1">
    <location>
        <begin position="17"/>
        <end position="463"/>
    </location>
</feature>
<dbReference type="Proteomes" id="UP000077002">
    <property type="component" value="Unassembled WGS sequence"/>
</dbReference>
<dbReference type="SMART" id="SM00317">
    <property type="entry name" value="SET"/>
    <property type="match status" value="1"/>
</dbReference>
<keyword evidence="1" id="KW-0732">Signal</keyword>
<dbReference type="InterPro" id="IPR046341">
    <property type="entry name" value="SET_dom_sf"/>
</dbReference>
<evidence type="ECO:0000313" key="3">
    <source>
        <dbReference type="EMBL" id="OAG39579.1"/>
    </source>
</evidence>
<dbReference type="RefSeq" id="XP_022511531.1">
    <property type="nucleotide sequence ID" value="XM_022656186.1"/>
</dbReference>
<dbReference type="Pfam" id="PF00856">
    <property type="entry name" value="SET"/>
    <property type="match status" value="1"/>
</dbReference>
<feature type="signal peptide" evidence="1">
    <location>
        <begin position="1"/>
        <end position="16"/>
    </location>
</feature>
<dbReference type="InterPro" id="IPR001214">
    <property type="entry name" value="SET_dom"/>
</dbReference>
<dbReference type="Gene3D" id="1.25.40.10">
    <property type="entry name" value="Tetratricopeptide repeat domain"/>
    <property type="match status" value="1"/>
</dbReference>
<dbReference type="GeneID" id="34601384"/>
<protein>
    <recommendedName>
        <fullName evidence="2">SET domain-containing protein</fullName>
    </recommendedName>
</protein>
<proteinExistence type="predicted"/>
<dbReference type="InterPro" id="IPR053185">
    <property type="entry name" value="SET_domain_protein"/>
</dbReference>
<evidence type="ECO:0000313" key="4">
    <source>
        <dbReference type="Proteomes" id="UP000077002"/>
    </source>
</evidence>
<comment type="caution">
    <text evidence="3">The sequence shown here is derived from an EMBL/GenBank/DDBJ whole genome shotgun (WGS) entry which is preliminary data.</text>
</comment>
<organism evidence="3 4">
    <name type="scientific">Fonsecaea monophora</name>
    <dbReference type="NCBI Taxonomy" id="254056"/>
    <lineage>
        <taxon>Eukaryota</taxon>
        <taxon>Fungi</taxon>
        <taxon>Dikarya</taxon>
        <taxon>Ascomycota</taxon>
        <taxon>Pezizomycotina</taxon>
        <taxon>Eurotiomycetes</taxon>
        <taxon>Chaetothyriomycetidae</taxon>
        <taxon>Chaetothyriales</taxon>
        <taxon>Herpotrichiellaceae</taxon>
        <taxon>Fonsecaea</taxon>
    </lineage>
</organism>
<sequence>MLVLVALSLFQLLVTGTNVVEDTKPPAASDQVTYQFSGDDFGLGTNDSVSADVDTFAPWSYKPACTAKISEIDSELCVYTDRFFSDGRGISIFTTPEVAKEFASLLASLKSSVKPDDEPGVNQFTGAWYTHPVAGKGIGMLAKHDRSRGDIITAYTPVLLAYKEDLLPKDQREKFLRLAIDQLPIPSREAYWDLATLSDNDDEDSHRAQDIAGANAFEIRLEEKKGSKSKASAADVSGSGTAHLAVIPEASRMNHDCAPNAIFYINASTLAHVVRATRPIRKGEEITIAYTNPLTPRAVRQKYLSDAFHFTCTCSRCLRDGRTDTHTNAGSDIDVDAALSEITSLQNTLSRWSDPASDASIKHAERLVQLHRDEGLEGYLDPAYCYAALMYSAVGSLRGAQKYVALAIEAIELRLGPGAPDLPAWRAMLDDPTRHWSWMVRKRGGASGYGHGHGHGSRVRGEL</sequence>
<name>A0A177F896_9EURO</name>
<reference evidence="3 4" key="1">
    <citation type="submission" date="2016-03" db="EMBL/GenBank/DDBJ databases">
        <title>Draft genome sequence of the Fonsecaea monophora CBS 269.37.</title>
        <authorList>
            <person name="Bombassaro A."/>
            <person name="Vinicius W.A."/>
            <person name="De Hoog S."/>
            <person name="Sun J."/>
            <person name="Souza E.M."/>
            <person name="Raittz R.T."/>
            <person name="Costa F."/>
            <person name="Leao A.C."/>
            <person name="Tadra-Sfeir M.Z."/>
            <person name="Baura V."/>
            <person name="Balsanelli E."/>
            <person name="Pedrosa F.O."/>
            <person name="Moreno L.F."/>
            <person name="Steffens M.B."/>
            <person name="Xi L."/>
            <person name="Bocca A.L."/>
            <person name="Felipe M.S."/>
            <person name="Teixeira M."/>
            <person name="Telles Filho F.Q."/>
            <person name="Azevedo C.M."/>
            <person name="Gomes R."/>
            <person name="Vicente V.A."/>
        </authorList>
    </citation>
    <scope>NUCLEOTIDE SEQUENCE [LARGE SCALE GENOMIC DNA]</scope>
    <source>
        <strain evidence="3 4">CBS 269.37</strain>
    </source>
</reference>
<gene>
    <name evidence="3" type="ORF">AYO21_06223</name>
</gene>
<dbReference type="PANTHER" id="PTHR47332">
    <property type="entry name" value="SET DOMAIN-CONTAINING PROTEIN 5"/>
    <property type="match status" value="1"/>
</dbReference>
<feature type="domain" description="SET" evidence="2">
    <location>
        <begin position="119"/>
        <end position="291"/>
    </location>
</feature>
<dbReference type="SUPFAM" id="SSF82199">
    <property type="entry name" value="SET domain"/>
    <property type="match status" value="1"/>
</dbReference>
<dbReference type="PROSITE" id="PS50280">
    <property type="entry name" value="SET"/>
    <property type="match status" value="1"/>
</dbReference>
<keyword evidence="4" id="KW-1185">Reference proteome</keyword>
<dbReference type="InterPro" id="IPR011990">
    <property type="entry name" value="TPR-like_helical_dom_sf"/>
</dbReference>
<dbReference type="EMBL" id="LVKK01000042">
    <property type="protein sequence ID" value="OAG39579.1"/>
    <property type="molecule type" value="Genomic_DNA"/>
</dbReference>
<dbReference type="AlphaFoldDB" id="A0A177F896"/>
<accession>A0A177F896</accession>
<dbReference type="CDD" id="cd20071">
    <property type="entry name" value="SET_SMYD"/>
    <property type="match status" value="1"/>
</dbReference>